<dbReference type="AlphaFoldDB" id="A0A6P8ZU91"/>
<keyword evidence="6" id="KW-0805">Transcription regulation</keyword>
<comment type="similarity">
    <text evidence="2">Belongs to the THAP1 family.</text>
</comment>
<accession>A0A6P8ZU91</accession>
<keyword evidence="11" id="KW-0131">Cell cycle</keyword>
<proteinExistence type="inferred from homology"/>
<keyword evidence="7" id="KW-0175">Coiled coil</keyword>
<evidence type="ECO:0000313" key="15">
    <source>
        <dbReference type="RefSeq" id="XP_034248784.1"/>
    </source>
</evidence>
<sequence>MEDRVVQNTKMKKDRHNCCVPQCSAVKSANNHLHQVPKEEGLRKAWAIAIKTGKSLNPKMTVCSKHFLDTDYIISLGAGLKRRLKPGIIPSQNLPNRVHDKVVSSPVKRKRQERVERVAKRRLFSVTVSLFIYLLRPINSGLKIFILSCRSREIDGKAVEKAASGLGCASIAQQL</sequence>
<keyword evidence="5" id="KW-0862">Zinc</keyword>
<evidence type="ECO:0000256" key="2">
    <source>
        <dbReference type="ARBA" id="ARBA00006177"/>
    </source>
</evidence>
<evidence type="ECO:0000256" key="6">
    <source>
        <dbReference type="ARBA" id="ARBA00023015"/>
    </source>
</evidence>
<evidence type="ECO:0000259" key="13">
    <source>
        <dbReference type="PROSITE" id="PS50950"/>
    </source>
</evidence>
<dbReference type="KEGG" id="tpal:117649814"/>
<dbReference type="GO" id="GO:0005654">
    <property type="term" value="C:nucleoplasm"/>
    <property type="evidence" value="ECO:0007669"/>
    <property type="project" value="UniProtKB-SubCell"/>
</dbReference>
<dbReference type="InParanoid" id="A0A6P8ZU91"/>
<evidence type="ECO:0000256" key="11">
    <source>
        <dbReference type="ARBA" id="ARBA00023306"/>
    </source>
</evidence>
<evidence type="ECO:0000256" key="4">
    <source>
        <dbReference type="ARBA" id="ARBA00022771"/>
    </source>
</evidence>
<evidence type="ECO:0000256" key="8">
    <source>
        <dbReference type="ARBA" id="ARBA00023125"/>
    </source>
</evidence>
<keyword evidence="9" id="KW-0804">Transcription</keyword>
<dbReference type="RefSeq" id="XP_034248784.1">
    <property type="nucleotide sequence ID" value="XM_034392893.1"/>
</dbReference>
<dbReference type="PANTHER" id="PTHR46600">
    <property type="entry name" value="THAP DOMAIN-CONTAINING"/>
    <property type="match status" value="1"/>
</dbReference>
<dbReference type="PANTHER" id="PTHR46600:SF1">
    <property type="entry name" value="THAP DOMAIN-CONTAINING PROTEIN 1"/>
    <property type="match status" value="1"/>
</dbReference>
<evidence type="ECO:0000256" key="9">
    <source>
        <dbReference type="ARBA" id="ARBA00023163"/>
    </source>
</evidence>
<protein>
    <submittedName>
        <fullName evidence="15">Uncharacterized protein LOC117649814 isoform X1</fullName>
    </submittedName>
</protein>
<dbReference type="SUPFAM" id="SSF57716">
    <property type="entry name" value="Glucocorticoid receptor-like (DNA-binding domain)"/>
    <property type="match status" value="1"/>
</dbReference>
<evidence type="ECO:0000256" key="5">
    <source>
        <dbReference type="ARBA" id="ARBA00022833"/>
    </source>
</evidence>
<dbReference type="GO" id="GO:0008270">
    <property type="term" value="F:zinc ion binding"/>
    <property type="evidence" value="ECO:0007669"/>
    <property type="project" value="UniProtKB-KW"/>
</dbReference>
<evidence type="ECO:0000256" key="12">
    <source>
        <dbReference type="PROSITE-ProRule" id="PRU00309"/>
    </source>
</evidence>
<keyword evidence="8 12" id="KW-0238">DNA-binding</keyword>
<dbReference type="Gene3D" id="6.20.210.20">
    <property type="entry name" value="THAP domain"/>
    <property type="match status" value="1"/>
</dbReference>
<dbReference type="PROSITE" id="PS50950">
    <property type="entry name" value="ZF_THAP"/>
    <property type="match status" value="1"/>
</dbReference>
<keyword evidence="10" id="KW-0539">Nucleus</keyword>
<dbReference type="Pfam" id="PF05485">
    <property type="entry name" value="THAP"/>
    <property type="match status" value="1"/>
</dbReference>
<comment type="subcellular location">
    <subcellularLocation>
        <location evidence="1">Nucleus</location>
        <location evidence="1">Nucleoplasm</location>
    </subcellularLocation>
</comment>
<dbReference type="InterPro" id="IPR038441">
    <property type="entry name" value="THAP_Znf_sf"/>
</dbReference>
<evidence type="ECO:0000256" key="3">
    <source>
        <dbReference type="ARBA" id="ARBA00022723"/>
    </source>
</evidence>
<dbReference type="InterPro" id="IPR006612">
    <property type="entry name" value="THAP_Znf"/>
</dbReference>
<organism evidence="15">
    <name type="scientific">Thrips palmi</name>
    <name type="common">Melon thrips</name>
    <dbReference type="NCBI Taxonomy" id="161013"/>
    <lineage>
        <taxon>Eukaryota</taxon>
        <taxon>Metazoa</taxon>
        <taxon>Ecdysozoa</taxon>
        <taxon>Arthropoda</taxon>
        <taxon>Hexapoda</taxon>
        <taxon>Insecta</taxon>
        <taxon>Pterygota</taxon>
        <taxon>Neoptera</taxon>
        <taxon>Paraneoptera</taxon>
        <taxon>Thysanoptera</taxon>
        <taxon>Terebrantia</taxon>
        <taxon>Thripoidea</taxon>
        <taxon>Thripidae</taxon>
        <taxon>Thrips</taxon>
    </lineage>
</organism>
<dbReference type="InterPro" id="IPR026516">
    <property type="entry name" value="THAP1/10"/>
</dbReference>
<dbReference type="GeneID" id="117649814"/>
<name>A0A6P8ZU91_THRPL</name>
<evidence type="ECO:0000256" key="7">
    <source>
        <dbReference type="ARBA" id="ARBA00023054"/>
    </source>
</evidence>
<evidence type="ECO:0000313" key="14">
    <source>
        <dbReference type="Proteomes" id="UP000515158"/>
    </source>
</evidence>
<evidence type="ECO:0000256" key="1">
    <source>
        <dbReference type="ARBA" id="ARBA00004642"/>
    </source>
</evidence>
<keyword evidence="4 12" id="KW-0863">Zinc-finger</keyword>
<evidence type="ECO:0000256" key="10">
    <source>
        <dbReference type="ARBA" id="ARBA00023242"/>
    </source>
</evidence>
<gene>
    <name evidence="15" type="primary">LOC117649814</name>
</gene>
<keyword evidence="3" id="KW-0479">Metal-binding</keyword>
<dbReference type="Proteomes" id="UP000515158">
    <property type="component" value="Unplaced"/>
</dbReference>
<keyword evidence="14" id="KW-1185">Reference proteome</keyword>
<reference evidence="15" key="1">
    <citation type="submission" date="2025-08" db="UniProtKB">
        <authorList>
            <consortium name="RefSeq"/>
        </authorList>
    </citation>
    <scope>IDENTIFICATION</scope>
    <source>
        <tissue evidence="15">Total insect</tissue>
    </source>
</reference>
<dbReference type="SMART" id="SM00980">
    <property type="entry name" value="THAP"/>
    <property type="match status" value="1"/>
</dbReference>
<feature type="domain" description="THAP-type" evidence="13">
    <location>
        <begin position="11"/>
        <end position="93"/>
    </location>
</feature>
<dbReference type="OrthoDB" id="7312725at2759"/>
<dbReference type="GO" id="GO:0043565">
    <property type="term" value="F:sequence-specific DNA binding"/>
    <property type="evidence" value="ECO:0007669"/>
    <property type="project" value="InterPro"/>
</dbReference>